<reference evidence="5 6" key="1">
    <citation type="submission" date="2012-05" db="EMBL/GenBank/DDBJ databases">
        <authorList>
            <person name="Weinstock G."/>
            <person name="Sodergren E."/>
            <person name="Lobos E.A."/>
            <person name="Fulton L."/>
            <person name="Fulton R."/>
            <person name="Courtney L."/>
            <person name="Fronick C."/>
            <person name="O'Laughlin M."/>
            <person name="Godfrey J."/>
            <person name="Wilson R.M."/>
            <person name="Miner T."/>
            <person name="Farmer C."/>
            <person name="Delehaunty K."/>
            <person name="Cordes M."/>
            <person name="Minx P."/>
            <person name="Tomlinson C."/>
            <person name="Chen J."/>
            <person name="Wollam A."/>
            <person name="Pepin K.H."/>
            <person name="Bhonagiri V."/>
            <person name="Zhang X."/>
            <person name="Suruliraj S."/>
            <person name="Warren W."/>
            <person name="Mitreva M."/>
            <person name="Mardis E.R."/>
            <person name="Wilson R.K."/>
        </authorList>
    </citation>
    <scope>NUCLEOTIDE SEQUENCE [LARGE SCALE GENOMIC DNA]</scope>
    <source>
        <strain evidence="5 6">DSM 1785</strain>
    </source>
</reference>
<dbReference type="STRING" id="545697.HMPREF0216_01224"/>
<organism evidence="5 6">
    <name type="scientific">Clostridium celatum DSM 1785</name>
    <dbReference type="NCBI Taxonomy" id="545697"/>
    <lineage>
        <taxon>Bacteria</taxon>
        <taxon>Bacillati</taxon>
        <taxon>Bacillota</taxon>
        <taxon>Clostridia</taxon>
        <taxon>Eubacteriales</taxon>
        <taxon>Clostridiaceae</taxon>
        <taxon>Clostridium</taxon>
    </lineage>
</organism>
<evidence type="ECO:0000256" key="2">
    <source>
        <dbReference type="ARBA" id="ARBA00022679"/>
    </source>
</evidence>
<evidence type="ECO:0000259" key="4">
    <source>
        <dbReference type="Pfam" id="PF00294"/>
    </source>
</evidence>
<dbReference type="Proteomes" id="UP000010420">
    <property type="component" value="Unassembled WGS sequence"/>
</dbReference>
<feature type="domain" description="Carbohydrate kinase PfkB" evidence="4">
    <location>
        <begin position="9"/>
        <end position="217"/>
    </location>
</feature>
<name>L1QJ96_9CLOT</name>
<evidence type="ECO:0000256" key="1">
    <source>
        <dbReference type="ARBA" id="ARBA00010688"/>
    </source>
</evidence>
<dbReference type="PATRIC" id="fig|545697.3.peg.1205"/>
<accession>L1QJ96</accession>
<dbReference type="InterPro" id="IPR011611">
    <property type="entry name" value="PfkB_dom"/>
</dbReference>
<proteinExistence type="inferred from homology"/>
<dbReference type="AlphaFoldDB" id="L1QJ96"/>
<dbReference type="Gene3D" id="3.40.1190.20">
    <property type="match status" value="1"/>
</dbReference>
<comment type="similarity">
    <text evidence="1">Belongs to the carbohydrate kinase PfkB family.</text>
</comment>
<gene>
    <name evidence="5" type="ORF">HMPREF0216_01224</name>
</gene>
<dbReference type="EMBL" id="AMEZ01000032">
    <property type="protein sequence ID" value="EKY27750.1"/>
    <property type="molecule type" value="Genomic_DNA"/>
</dbReference>
<evidence type="ECO:0000313" key="6">
    <source>
        <dbReference type="Proteomes" id="UP000010420"/>
    </source>
</evidence>
<dbReference type="InterPro" id="IPR029056">
    <property type="entry name" value="Ribokinase-like"/>
</dbReference>
<dbReference type="PANTHER" id="PTHR43320">
    <property type="entry name" value="SUGAR KINASE"/>
    <property type="match status" value="1"/>
</dbReference>
<evidence type="ECO:0000313" key="5">
    <source>
        <dbReference type="EMBL" id="EKY27750.1"/>
    </source>
</evidence>
<dbReference type="eggNOG" id="COG0524">
    <property type="taxonomic scope" value="Bacteria"/>
</dbReference>
<evidence type="ECO:0000256" key="3">
    <source>
        <dbReference type="ARBA" id="ARBA00022777"/>
    </source>
</evidence>
<protein>
    <submittedName>
        <fullName evidence="5">Kinase, PfkB family</fullName>
    </submittedName>
</protein>
<dbReference type="Pfam" id="PF00294">
    <property type="entry name" value="PfkB"/>
    <property type="match status" value="1"/>
</dbReference>
<dbReference type="InterPro" id="IPR052700">
    <property type="entry name" value="Carb_kinase_PfkB-like"/>
</dbReference>
<dbReference type="GO" id="GO:0016301">
    <property type="term" value="F:kinase activity"/>
    <property type="evidence" value="ECO:0007669"/>
    <property type="project" value="UniProtKB-KW"/>
</dbReference>
<dbReference type="PANTHER" id="PTHR43320:SF2">
    <property type="entry name" value="2-DEHYDRO-3-DEOXYGLUCONOKINASE_2-DEHYDRO-3-DEOXYGALACTONOKINASE"/>
    <property type="match status" value="1"/>
</dbReference>
<keyword evidence="6" id="KW-1185">Reference proteome</keyword>
<keyword evidence="3 5" id="KW-0418">Kinase</keyword>
<dbReference type="RefSeq" id="WP_005212205.1">
    <property type="nucleotide sequence ID" value="NZ_KB291624.1"/>
</dbReference>
<dbReference type="HOGENOM" id="CLU_027634_0_1_9"/>
<sequence length="341" mass="38542">MRNIQFKSKKVLGFGEIMLRLTPPNNQKIIQANSFEAVYSGGEANVIASLAIMGHDTKFITKLPNNYLGEKVISKFRGYNVDVNDVVIGEGRLGVYYSEIGHGLRSTEVIYDRKYSAISMAKKEEFDIKKMLKDVGLVHLSGITPALSNNLKELIIDIVKECRRQGILVSYDSNYRSKLWSIDEAKEVLEEILPYIDFAFLGQLDMENILKFEDNNLGVEEKLQYNYEKLFKKYPNLKYVACTKRIVNSINNNTLQGYLFDGNQLFKSNKHTFDILDRVGGGDAFTAGILHGILNEMKNERIVEFGTCASALKHSIIGDINIIDEDTINSVIDNGLCNVKR</sequence>
<comment type="caution">
    <text evidence="5">The sequence shown here is derived from an EMBL/GenBank/DDBJ whole genome shotgun (WGS) entry which is preliminary data.</text>
</comment>
<dbReference type="CDD" id="cd01166">
    <property type="entry name" value="KdgK"/>
    <property type="match status" value="1"/>
</dbReference>
<keyword evidence="2" id="KW-0808">Transferase</keyword>
<dbReference type="SUPFAM" id="SSF53613">
    <property type="entry name" value="Ribokinase-like"/>
    <property type="match status" value="1"/>
</dbReference>
<dbReference type="OrthoDB" id="9813569at2"/>